<accession>A0A1T2KVC5</accession>
<keyword evidence="5" id="KW-0049">Antioxidant</keyword>
<evidence type="ECO:0000256" key="7">
    <source>
        <dbReference type="ARBA" id="ARBA00023157"/>
    </source>
</evidence>
<dbReference type="CDD" id="cd03017">
    <property type="entry name" value="PRX_BCP"/>
    <property type="match status" value="1"/>
</dbReference>
<dbReference type="SUPFAM" id="SSF52833">
    <property type="entry name" value="Thioredoxin-like"/>
    <property type="match status" value="1"/>
</dbReference>
<evidence type="ECO:0000256" key="10">
    <source>
        <dbReference type="ARBA" id="ARBA00038489"/>
    </source>
</evidence>
<keyword evidence="6" id="KW-0560">Oxidoreductase</keyword>
<dbReference type="GO" id="GO:0005737">
    <property type="term" value="C:cytoplasm"/>
    <property type="evidence" value="ECO:0007669"/>
    <property type="project" value="TreeGrafter"/>
</dbReference>
<dbReference type="PIRSF" id="PIRSF000239">
    <property type="entry name" value="AHPC"/>
    <property type="match status" value="1"/>
</dbReference>
<dbReference type="GO" id="GO:0008379">
    <property type="term" value="F:thioredoxin peroxidase activity"/>
    <property type="evidence" value="ECO:0007669"/>
    <property type="project" value="TreeGrafter"/>
</dbReference>
<comment type="function">
    <text evidence="1">Thiol-specific peroxidase that catalyzes the reduction of hydrogen peroxide and organic hydroperoxides to water and alcohols, respectively. Plays a role in cell protection against oxidative stress by detoxifying peroxides and as sensor of hydrogen peroxide-mediated signaling events.</text>
</comment>
<dbReference type="PANTHER" id="PTHR42801">
    <property type="entry name" value="THIOREDOXIN-DEPENDENT PEROXIDE REDUCTASE"/>
    <property type="match status" value="1"/>
</dbReference>
<dbReference type="GO" id="GO:0045454">
    <property type="term" value="P:cell redox homeostasis"/>
    <property type="evidence" value="ECO:0007669"/>
    <property type="project" value="TreeGrafter"/>
</dbReference>
<gene>
    <name evidence="15" type="ORF">BOW51_05945</name>
</gene>
<dbReference type="InterPro" id="IPR050924">
    <property type="entry name" value="Peroxiredoxin_BCP/PrxQ"/>
</dbReference>
<comment type="subunit">
    <text evidence="2">Monomer.</text>
</comment>
<organism evidence="15 16">
    <name type="scientific">Solemya velesiana gill symbiont</name>
    <dbReference type="NCBI Taxonomy" id="1918948"/>
    <lineage>
        <taxon>Bacteria</taxon>
        <taxon>Pseudomonadati</taxon>
        <taxon>Pseudomonadota</taxon>
        <taxon>Gammaproteobacteria</taxon>
        <taxon>sulfur-oxidizing symbionts</taxon>
    </lineage>
</organism>
<dbReference type="GO" id="GO:0034599">
    <property type="term" value="P:cellular response to oxidative stress"/>
    <property type="evidence" value="ECO:0007669"/>
    <property type="project" value="TreeGrafter"/>
</dbReference>
<dbReference type="PANTHER" id="PTHR42801:SF4">
    <property type="entry name" value="AHPC_TSA FAMILY PROTEIN"/>
    <property type="match status" value="1"/>
</dbReference>
<evidence type="ECO:0000256" key="3">
    <source>
        <dbReference type="ARBA" id="ARBA00013017"/>
    </source>
</evidence>
<proteinExistence type="inferred from homology"/>
<comment type="catalytic activity">
    <reaction evidence="12">
        <text>a hydroperoxide + [thioredoxin]-dithiol = an alcohol + [thioredoxin]-disulfide + H2O</text>
        <dbReference type="Rhea" id="RHEA:62620"/>
        <dbReference type="Rhea" id="RHEA-COMP:10698"/>
        <dbReference type="Rhea" id="RHEA-COMP:10700"/>
        <dbReference type="ChEBI" id="CHEBI:15377"/>
        <dbReference type="ChEBI" id="CHEBI:29950"/>
        <dbReference type="ChEBI" id="CHEBI:30879"/>
        <dbReference type="ChEBI" id="CHEBI:35924"/>
        <dbReference type="ChEBI" id="CHEBI:50058"/>
        <dbReference type="EC" id="1.11.1.24"/>
    </reaction>
</comment>
<dbReference type="InterPro" id="IPR036249">
    <property type="entry name" value="Thioredoxin-like_sf"/>
</dbReference>
<keyword evidence="8" id="KW-0676">Redox-active center</keyword>
<sequence length="162" mass="18168">MPKVAIGKKVPDLDLKLTGEKSVKLSDYRGKTLVLYFYPKASTPGCTQEGRDFSAAIVKFRRQSTIILGASRDSLKAQDNFKCKQEFPFELVSDPDEALCDLFDVIKMKNMYGKEVRGIERSTFLIDSQGVLRQEWRKVKFKGHADEVLDAVKALKKASSAG</sequence>
<evidence type="ECO:0000256" key="4">
    <source>
        <dbReference type="ARBA" id="ARBA00022559"/>
    </source>
</evidence>
<evidence type="ECO:0000313" key="15">
    <source>
        <dbReference type="EMBL" id="OOZ36690.1"/>
    </source>
</evidence>
<dbReference type="Proteomes" id="UP000190896">
    <property type="component" value="Unassembled WGS sequence"/>
</dbReference>
<evidence type="ECO:0000256" key="2">
    <source>
        <dbReference type="ARBA" id="ARBA00011245"/>
    </source>
</evidence>
<dbReference type="Gene3D" id="3.40.30.10">
    <property type="entry name" value="Glutaredoxin"/>
    <property type="match status" value="1"/>
</dbReference>
<comment type="similarity">
    <text evidence="10">Belongs to the peroxiredoxin family. BCP/PrxQ subfamily.</text>
</comment>
<evidence type="ECO:0000313" key="16">
    <source>
        <dbReference type="Proteomes" id="UP000190896"/>
    </source>
</evidence>
<comment type="caution">
    <text evidence="15">The sequence shown here is derived from an EMBL/GenBank/DDBJ whole genome shotgun (WGS) entry which is preliminary data.</text>
</comment>
<dbReference type="EC" id="1.11.1.24" evidence="3"/>
<evidence type="ECO:0000256" key="5">
    <source>
        <dbReference type="ARBA" id="ARBA00022862"/>
    </source>
</evidence>
<evidence type="ECO:0000256" key="11">
    <source>
        <dbReference type="ARBA" id="ARBA00042639"/>
    </source>
</evidence>
<dbReference type="AlphaFoldDB" id="A0A1T2KVC5"/>
<dbReference type="EMBL" id="MPRJ01000029">
    <property type="protein sequence ID" value="OOZ36690.1"/>
    <property type="molecule type" value="Genomic_DNA"/>
</dbReference>
<evidence type="ECO:0000256" key="12">
    <source>
        <dbReference type="ARBA" id="ARBA00049091"/>
    </source>
</evidence>
<dbReference type="FunFam" id="3.40.30.10:FF:000007">
    <property type="entry name" value="Thioredoxin-dependent thiol peroxidase"/>
    <property type="match status" value="1"/>
</dbReference>
<protein>
    <recommendedName>
        <fullName evidence="3">thioredoxin-dependent peroxiredoxin</fullName>
        <ecNumber evidence="3">1.11.1.24</ecNumber>
    </recommendedName>
    <alternativeName>
        <fullName evidence="9">Thioredoxin peroxidase</fullName>
    </alternativeName>
    <alternativeName>
        <fullName evidence="11">Thioredoxin-dependent peroxiredoxin Bcp</fullName>
    </alternativeName>
</protein>
<dbReference type="RefSeq" id="WP_078486734.1">
    <property type="nucleotide sequence ID" value="NZ_MPRJ01000029.1"/>
</dbReference>
<reference evidence="15 16" key="1">
    <citation type="submission" date="2016-11" db="EMBL/GenBank/DDBJ databases">
        <title>Mixed transmission modes and dynamic genome evolution in an obligate animal-bacterial symbiosis.</title>
        <authorList>
            <person name="Russell S.L."/>
            <person name="Corbett-Detig R.B."/>
            <person name="Cavanaugh C.M."/>
        </authorList>
    </citation>
    <scope>NUCLEOTIDE SEQUENCE [LARGE SCALE GENOMIC DNA]</scope>
    <source>
        <strain evidence="15">Se-Cadez</strain>
    </source>
</reference>
<evidence type="ECO:0000256" key="9">
    <source>
        <dbReference type="ARBA" id="ARBA00032824"/>
    </source>
</evidence>
<dbReference type="PROSITE" id="PS51352">
    <property type="entry name" value="THIOREDOXIN_2"/>
    <property type="match status" value="1"/>
</dbReference>
<dbReference type="InterPro" id="IPR013766">
    <property type="entry name" value="Thioredoxin_domain"/>
</dbReference>
<dbReference type="InterPro" id="IPR000866">
    <property type="entry name" value="AhpC/TSA"/>
</dbReference>
<feature type="active site" description="Cysteine sulfenic acid (-SOH) intermediate; for peroxidase activity" evidence="13">
    <location>
        <position position="46"/>
    </location>
</feature>
<dbReference type="InterPro" id="IPR024706">
    <property type="entry name" value="Peroxiredoxin_AhpC-typ"/>
</dbReference>
<feature type="domain" description="Thioredoxin" evidence="14">
    <location>
        <begin position="4"/>
        <end position="157"/>
    </location>
</feature>
<evidence type="ECO:0000259" key="14">
    <source>
        <dbReference type="PROSITE" id="PS51352"/>
    </source>
</evidence>
<keyword evidence="16" id="KW-1185">Reference proteome</keyword>
<evidence type="ECO:0000256" key="6">
    <source>
        <dbReference type="ARBA" id="ARBA00023002"/>
    </source>
</evidence>
<dbReference type="Pfam" id="PF00578">
    <property type="entry name" value="AhpC-TSA"/>
    <property type="match status" value="1"/>
</dbReference>
<evidence type="ECO:0000256" key="8">
    <source>
        <dbReference type="ARBA" id="ARBA00023284"/>
    </source>
</evidence>
<dbReference type="OrthoDB" id="9812811at2"/>
<keyword evidence="7" id="KW-1015">Disulfide bond</keyword>
<name>A0A1T2KVC5_9GAMM</name>
<evidence type="ECO:0000256" key="13">
    <source>
        <dbReference type="PIRSR" id="PIRSR000239-1"/>
    </source>
</evidence>
<keyword evidence="4" id="KW-0575">Peroxidase</keyword>
<evidence type="ECO:0000256" key="1">
    <source>
        <dbReference type="ARBA" id="ARBA00003330"/>
    </source>
</evidence>